<comment type="caution">
    <text evidence="1">The sequence shown here is derived from an EMBL/GenBank/DDBJ whole genome shotgun (WGS) entry which is preliminary data.</text>
</comment>
<evidence type="ECO:0000313" key="1">
    <source>
        <dbReference type="EMBL" id="GAA4396747.1"/>
    </source>
</evidence>
<protein>
    <submittedName>
        <fullName evidence="1">Uncharacterized protein</fullName>
    </submittedName>
</protein>
<gene>
    <name evidence="1" type="ORF">GCM10023187_05240</name>
</gene>
<evidence type="ECO:0000313" key="2">
    <source>
        <dbReference type="Proteomes" id="UP001500936"/>
    </source>
</evidence>
<dbReference type="RefSeq" id="WP_345263661.1">
    <property type="nucleotide sequence ID" value="NZ_BAABHB010000001.1"/>
</dbReference>
<proteinExistence type="predicted"/>
<sequence length="61" mass="7114">MRALGVFVPITREFYEMRYQYDRDYFFDSAKFNAHFNYRPTPNAEAVKSTVATLAKKAVAV</sequence>
<accession>A0ABP8JWC4</accession>
<organism evidence="1 2">
    <name type="scientific">Nibrella viscosa</name>
    <dbReference type="NCBI Taxonomy" id="1084524"/>
    <lineage>
        <taxon>Bacteria</taxon>
        <taxon>Pseudomonadati</taxon>
        <taxon>Bacteroidota</taxon>
        <taxon>Cytophagia</taxon>
        <taxon>Cytophagales</taxon>
        <taxon>Spirosomataceae</taxon>
        <taxon>Nibrella</taxon>
    </lineage>
</organism>
<dbReference type="EMBL" id="BAABHB010000001">
    <property type="protein sequence ID" value="GAA4396747.1"/>
    <property type="molecule type" value="Genomic_DNA"/>
</dbReference>
<keyword evidence="2" id="KW-1185">Reference proteome</keyword>
<name>A0ABP8JWC4_9BACT</name>
<reference evidence="2" key="1">
    <citation type="journal article" date="2019" name="Int. J. Syst. Evol. Microbiol.">
        <title>The Global Catalogue of Microorganisms (GCM) 10K type strain sequencing project: providing services to taxonomists for standard genome sequencing and annotation.</title>
        <authorList>
            <consortium name="The Broad Institute Genomics Platform"/>
            <consortium name="The Broad Institute Genome Sequencing Center for Infectious Disease"/>
            <person name="Wu L."/>
            <person name="Ma J."/>
        </authorList>
    </citation>
    <scope>NUCLEOTIDE SEQUENCE [LARGE SCALE GENOMIC DNA]</scope>
    <source>
        <strain evidence="2">JCM 17925</strain>
    </source>
</reference>
<dbReference type="Proteomes" id="UP001500936">
    <property type="component" value="Unassembled WGS sequence"/>
</dbReference>